<accession>A0A2M8ESU8</accession>
<sequence>MSPVELKKAVLSTLAYADIFDYPLKKEEIWRFLLSDIRYQILDVSKGLKELPEVSQKNNFYFLKEREHLVLLRKKRERWSRKKLKIAKQVARCLKLIPTIKMVAVTGALAMENSNENDDIDLLIITSKSRLWLTRFLTVILLELVANRRHPADKEVKDKICLNMFLDEGHLEVPKKEQDLFSSHEVCQLKVLWDKNGIYQKFLKANLWSKKFLPNWKP</sequence>
<evidence type="ECO:0000313" key="1">
    <source>
        <dbReference type="EMBL" id="PJC28189.1"/>
    </source>
</evidence>
<reference evidence="2" key="1">
    <citation type="submission" date="2017-09" db="EMBL/GenBank/DDBJ databases">
        <title>Depth-based differentiation of microbial function through sediment-hosted aquifers and enrichment of novel symbionts in the deep terrestrial subsurface.</title>
        <authorList>
            <person name="Probst A.J."/>
            <person name="Ladd B."/>
            <person name="Jarett J.K."/>
            <person name="Geller-Mcgrath D.E."/>
            <person name="Sieber C.M.K."/>
            <person name="Emerson J.B."/>
            <person name="Anantharaman K."/>
            <person name="Thomas B.C."/>
            <person name="Malmstrom R."/>
            <person name="Stieglmeier M."/>
            <person name="Klingl A."/>
            <person name="Woyke T."/>
            <person name="Ryan C.M."/>
            <person name="Banfield J.F."/>
        </authorList>
    </citation>
    <scope>NUCLEOTIDE SEQUENCE [LARGE SCALE GENOMIC DNA]</scope>
</reference>
<organism evidence="1 2">
    <name type="scientific">Candidatus Shapirobacteria bacterium CG_4_9_14_0_2_um_filter_39_11</name>
    <dbReference type="NCBI Taxonomy" id="1974478"/>
    <lineage>
        <taxon>Bacteria</taxon>
        <taxon>Candidatus Shapironibacteriota</taxon>
    </lineage>
</organism>
<proteinExistence type="predicted"/>
<name>A0A2M8ESU8_9BACT</name>
<dbReference type="EMBL" id="PFSF01000031">
    <property type="protein sequence ID" value="PJC28189.1"/>
    <property type="molecule type" value="Genomic_DNA"/>
</dbReference>
<protein>
    <recommendedName>
        <fullName evidence="3">Polymerase nucleotidyl transferase domain-containing protein</fullName>
    </recommendedName>
</protein>
<comment type="caution">
    <text evidence="1">The sequence shown here is derived from an EMBL/GenBank/DDBJ whole genome shotgun (WGS) entry which is preliminary data.</text>
</comment>
<gene>
    <name evidence="1" type="ORF">CO054_01470</name>
</gene>
<evidence type="ECO:0008006" key="3">
    <source>
        <dbReference type="Google" id="ProtNLM"/>
    </source>
</evidence>
<dbReference type="InterPro" id="IPR043519">
    <property type="entry name" value="NT_sf"/>
</dbReference>
<evidence type="ECO:0000313" key="2">
    <source>
        <dbReference type="Proteomes" id="UP000229816"/>
    </source>
</evidence>
<dbReference type="Proteomes" id="UP000229816">
    <property type="component" value="Unassembled WGS sequence"/>
</dbReference>
<dbReference type="AlphaFoldDB" id="A0A2M8ESU8"/>
<dbReference type="SUPFAM" id="SSF81301">
    <property type="entry name" value="Nucleotidyltransferase"/>
    <property type="match status" value="1"/>
</dbReference>